<dbReference type="SUPFAM" id="SSF54427">
    <property type="entry name" value="NTF2-like"/>
    <property type="match status" value="1"/>
</dbReference>
<evidence type="ECO:0000313" key="2">
    <source>
        <dbReference type="EMBL" id="OHT20503.1"/>
    </source>
</evidence>
<organism evidence="2 3">
    <name type="scientific">Edaphosphingomonas haloaromaticamans</name>
    <dbReference type="NCBI Taxonomy" id="653954"/>
    <lineage>
        <taxon>Bacteria</taxon>
        <taxon>Pseudomonadati</taxon>
        <taxon>Pseudomonadota</taxon>
        <taxon>Alphaproteobacteria</taxon>
        <taxon>Sphingomonadales</taxon>
        <taxon>Rhizorhabdaceae</taxon>
        <taxon>Edaphosphingomonas</taxon>
    </lineage>
</organism>
<protein>
    <recommendedName>
        <fullName evidence="1">SnoaL-like domain-containing protein</fullName>
    </recommendedName>
</protein>
<dbReference type="InterPro" id="IPR037401">
    <property type="entry name" value="SnoaL-like"/>
</dbReference>
<dbReference type="AlphaFoldDB" id="A0A1S1HGZ2"/>
<dbReference type="EMBL" id="MIPT01000001">
    <property type="protein sequence ID" value="OHT20503.1"/>
    <property type="molecule type" value="Genomic_DNA"/>
</dbReference>
<evidence type="ECO:0000259" key="1">
    <source>
        <dbReference type="Pfam" id="PF13577"/>
    </source>
</evidence>
<dbReference type="CDD" id="cd00531">
    <property type="entry name" value="NTF2_like"/>
    <property type="match status" value="1"/>
</dbReference>
<accession>A0A1S1HGZ2</accession>
<keyword evidence="3" id="KW-1185">Reference proteome</keyword>
<name>A0A1S1HGZ2_9SPHN</name>
<dbReference type="InterPro" id="IPR032710">
    <property type="entry name" value="NTF2-like_dom_sf"/>
</dbReference>
<sequence length="150" mass="16917">MSESIILQLLLDERAIYRQLCRFAEAMDRREWHRLDDVLLEDAEADYGIGRRFGRAAIVTEMRSFLDGCGPTQHLLANVVIDVDGDAATSSAYVADMHVGLGDRAHLTFRTLGDYRDRWVRTPAGWRIAERIKHNRAHVGDMAVLGPGPQ</sequence>
<dbReference type="Proteomes" id="UP000179467">
    <property type="component" value="Unassembled WGS sequence"/>
</dbReference>
<evidence type="ECO:0000313" key="3">
    <source>
        <dbReference type="Proteomes" id="UP000179467"/>
    </source>
</evidence>
<feature type="domain" description="SnoaL-like" evidence="1">
    <location>
        <begin position="10"/>
        <end position="131"/>
    </location>
</feature>
<proteinExistence type="predicted"/>
<gene>
    <name evidence="2" type="ORF">BHE75_02501</name>
</gene>
<dbReference type="RefSeq" id="WP_015457120.1">
    <property type="nucleotide sequence ID" value="NZ_MIPT01000001.1"/>
</dbReference>
<comment type="caution">
    <text evidence="2">The sequence shown here is derived from an EMBL/GenBank/DDBJ whole genome shotgun (WGS) entry which is preliminary data.</text>
</comment>
<reference evidence="2 3" key="1">
    <citation type="submission" date="2016-09" db="EMBL/GenBank/DDBJ databases">
        <title>Metabolic pathway, cell adaptation mechanisms and a novel monoxygenase revealed through proteogenomic-transcription analysis of a Sphingomonas haloaromaticamans strain degrading the fungicide ortho-phenylphenol.</title>
        <authorList>
            <person name="Perruchon C."/>
            <person name="Papadopoulou E.S."/>
            <person name="Rousidou C."/>
            <person name="Vasileiadis S."/>
            <person name="Tanou G."/>
            <person name="Amoutzias G."/>
            <person name="Molassiotis A."/>
            <person name="Karpouzas D.G."/>
        </authorList>
    </citation>
    <scope>NUCLEOTIDE SEQUENCE [LARGE SCALE GENOMIC DNA]</scope>
    <source>
        <strain evidence="2 3">P3</strain>
    </source>
</reference>
<dbReference type="Gene3D" id="3.10.450.50">
    <property type="match status" value="1"/>
</dbReference>
<dbReference type="Pfam" id="PF13577">
    <property type="entry name" value="SnoaL_4"/>
    <property type="match status" value="1"/>
</dbReference>
<dbReference type="OrthoDB" id="5512215at2"/>